<dbReference type="AlphaFoldDB" id="A0A8J7GKC4"/>
<sequence>MLPLATAEQLAARLQRDLDRATADQALAGASALIRAIARQRLDYAADDTVILVGGERVLTLPERPIDETVPLMVVELADWDGAADLVLVAGRDYVRTGDQLTRGWPAWYAGATRLQGWPYHRPRGIWAPRVRVTYSHGHLVIPDHIVALVLDVAQGYYLNPDGLRSRSIDDYSETYATETLGAPRVEAIRNQLAATGTRRGTFSIRG</sequence>
<proteinExistence type="predicted"/>
<evidence type="ECO:0000313" key="2">
    <source>
        <dbReference type="Proteomes" id="UP000622552"/>
    </source>
</evidence>
<dbReference type="RefSeq" id="WP_197007593.1">
    <property type="nucleotide sequence ID" value="NZ_BONS01000046.1"/>
</dbReference>
<dbReference type="EMBL" id="JADOUF010000001">
    <property type="protein sequence ID" value="MBG6141129.1"/>
    <property type="molecule type" value="Genomic_DNA"/>
</dbReference>
<name>A0A8J7GKC4_9ACTN</name>
<dbReference type="Proteomes" id="UP000622552">
    <property type="component" value="Unassembled WGS sequence"/>
</dbReference>
<organism evidence="1 2">
    <name type="scientific">Longispora fulva</name>
    <dbReference type="NCBI Taxonomy" id="619741"/>
    <lineage>
        <taxon>Bacteria</taxon>
        <taxon>Bacillati</taxon>
        <taxon>Actinomycetota</taxon>
        <taxon>Actinomycetes</taxon>
        <taxon>Micromonosporales</taxon>
        <taxon>Micromonosporaceae</taxon>
        <taxon>Longispora</taxon>
    </lineage>
</organism>
<accession>A0A8J7GKC4</accession>
<gene>
    <name evidence="1" type="ORF">IW245_007323</name>
</gene>
<protein>
    <submittedName>
        <fullName evidence="1">Uncharacterized protein</fullName>
    </submittedName>
</protein>
<keyword evidence="2" id="KW-1185">Reference proteome</keyword>
<evidence type="ECO:0000313" key="1">
    <source>
        <dbReference type="EMBL" id="MBG6141129.1"/>
    </source>
</evidence>
<comment type="caution">
    <text evidence="1">The sequence shown here is derived from an EMBL/GenBank/DDBJ whole genome shotgun (WGS) entry which is preliminary data.</text>
</comment>
<reference evidence="1" key="1">
    <citation type="submission" date="2020-11" db="EMBL/GenBank/DDBJ databases">
        <title>Sequencing the genomes of 1000 actinobacteria strains.</title>
        <authorList>
            <person name="Klenk H.-P."/>
        </authorList>
    </citation>
    <scope>NUCLEOTIDE SEQUENCE</scope>
    <source>
        <strain evidence="1">DSM 45356</strain>
    </source>
</reference>